<evidence type="ECO:0000256" key="4">
    <source>
        <dbReference type="ARBA" id="ARBA00022525"/>
    </source>
</evidence>
<dbReference type="Proteomes" id="UP001049176">
    <property type="component" value="Chromosome 4"/>
</dbReference>
<dbReference type="InterPro" id="IPR005193">
    <property type="entry name" value="GH62_arabinosidase"/>
</dbReference>
<feature type="chain" id="PRO_5040476060" description="Alpha-L-arabinofuranosidase" evidence="10">
    <location>
        <begin position="19"/>
        <end position="409"/>
    </location>
</feature>
<dbReference type="PROSITE" id="PS51164">
    <property type="entry name" value="CBM1_2"/>
    <property type="match status" value="1"/>
</dbReference>
<dbReference type="GO" id="GO:0030248">
    <property type="term" value="F:cellulose binding"/>
    <property type="evidence" value="ECO:0007669"/>
    <property type="project" value="InterPro"/>
</dbReference>
<organism evidence="12 13">
    <name type="scientific">Marasmius oreades</name>
    <name type="common">fairy-ring Marasmius</name>
    <dbReference type="NCBI Taxonomy" id="181124"/>
    <lineage>
        <taxon>Eukaryota</taxon>
        <taxon>Fungi</taxon>
        <taxon>Dikarya</taxon>
        <taxon>Basidiomycota</taxon>
        <taxon>Agaricomycotina</taxon>
        <taxon>Agaricomycetes</taxon>
        <taxon>Agaricomycetidae</taxon>
        <taxon>Agaricales</taxon>
        <taxon>Marasmiineae</taxon>
        <taxon>Marasmiaceae</taxon>
        <taxon>Marasmius</taxon>
    </lineage>
</organism>
<keyword evidence="5 8" id="KW-0732">Signal</keyword>
<evidence type="ECO:0000256" key="1">
    <source>
        <dbReference type="ARBA" id="ARBA00001462"/>
    </source>
</evidence>
<dbReference type="SUPFAM" id="SSF75005">
    <property type="entry name" value="Arabinanase/levansucrase/invertase"/>
    <property type="match status" value="1"/>
</dbReference>
<protein>
    <recommendedName>
        <fullName evidence="8">Alpha-L-arabinofuranosidase</fullName>
        <ecNumber evidence="8">3.2.1.55</ecNumber>
    </recommendedName>
</protein>
<evidence type="ECO:0000256" key="3">
    <source>
        <dbReference type="ARBA" id="ARBA00007396"/>
    </source>
</evidence>
<keyword evidence="6 8" id="KW-0378">Hydrolase</keyword>
<evidence type="ECO:0000313" key="13">
    <source>
        <dbReference type="Proteomes" id="UP001049176"/>
    </source>
</evidence>
<dbReference type="RefSeq" id="XP_043010845.1">
    <property type="nucleotide sequence ID" value="XM_043152758.1"/>
</dbReference>
<dbReference type="Gene3D" id="2.115.10.20">
    <property type="entry name" value="Glycosyl hydrolase domain, family 43"/>
    <property type="match status" value="1"/>
</dbReference>
<evidence type="ECO:0000256" key="10">
    <source>
        <dbReference type="SAM" id="SignalP"/>
    </source>
</evidence>
<comment type="caution">
    <text evidence="12">The sequence shown here is derived from an EMBL/GenBank/DDBJ whole genome shotgun (WGS) entry which is preliminary data.</text>
</comment>
<dbReference type="EC" id="3.2.1.55" evidence="8"/>
<dbReference type="SUPFAM" id="SSF57180">
    <property type="entry name" value="Cellulose-binding domain"/>
    <property type="match status" value="1"/>
</dbReference>
<keyword evidence="13" id="KW-1185">Reference proteome</keyword>
<dbReference type="AlphaFoldDB" id="A0A9P7S3D9"/>
<dbReference type="GO" id="GO:0046556">
    <property type="term" value="F:alpha-L-arabinofuranosidase activity"/>
    <property type="evidence" value="ECO:0007669"/>
    <property type="project" value="UniProtKB-UniRule"/>
</dbReference>
<dbReference type="GO" id="GO:0046373">
    <property type="term" value="P:L-arabinose metabolic process"/>
    <property type="evidence" value="ECO:0007669"/>
    <property type="project" value="UniProtKB-UniRule"/>
</dbReference>
<evidence type="ECO:0000313" key="12">
    <source>
        <dbReference type="EMBL" id="KAG7094375.1"/>
    </source>
</evidence>
<proteinExistence type="inferred from homology"/>
<sequence>MLRSLVFLLSAIVSSVWGSLLATNATLDSRAANALSFKWTSSQALIYPKNDNKQLAALKDPSIIYYNGKYHVFASTAVEAGYNLMYLSFTDFNQAENSNFYYLDQAPIGSGYRAAPQVFYMSTQKLWYLIYQDGNAAYSTNSDINNPSGWSSPKHFWSSQPSIITQNIGSGYWVDMWVICDSSNCYHFSSDDNGHLYRAQTSVANFPNGFGQPVIALSAAKNDLFEASNVYKVGSQYLLIVECIGSTGHRYFRSWTSNSIAGSWTALHASESDPFAGKSNVQFNGNAWTADISHGEAVRTNVDQTMTLPDCGPQQYLYQGLPNGATGSYNSLPWKLALLTSTTCTGGTAPPSSTTTGQPSTTTNQSPPTGGSCSVAQWGQCGGIGYSGCTTCASGFTCKAQNDYYSQCL</sequence>
<comment type="subcellular location">
    <subcellularLocation>
        <location evidence="2 8">Secreted</location>
    </subcellularLocation>
</comment>
<comment type="catalytic activity">
    <reaction evidence="1 8">
        <text>Hydrolysis of terminal non-reducing alpha-L-arabinofuranoside residues in alpha-L-arabinosides.</text>
        <dbReference type="EC" id="3.2.1.55"/>
    </reaction>
</comment>
<evidence type="ECO:0000259" key="11">
    <source>
        <dbReference type="PROSITE" id="PS51164"/>
    </source>
</evidence>
<comment type="function">
    <text evidence="8">Alpha-L-arabinofuranosidase involved in the hydrolysis of xylan, a major structural heterogeneous polysaccharide found in plant biomass representing the second most abundant polysaccharide in the biosphere, after cellulose.</text>
</comment>
<dbReference type="CDD" id="cd08987">
    <property type="entry name" value="GH62"/>
    <property type="match status" value="1"/>
</dbReference>
<evidence type="ECO:0000256" key="7">
    <source>
        <dbReference type="ARBA" id="ARBA00023295"/>
    </source>
</evidence>
<evidence type="ECO:0000256" key="5">
    <source>
        <dbReference type="ARBA" id="ARBA00022729"/>
    </source>
</evidence>
<accession>A0A9P7S3D9</accession>
<dbReference type="InterPro" id="IPR000254">
    <property type="entry name" value="CBD"/>
</dbReference>
<keyword evidence="7 8" id="KW-0326">Glycosidase</keyword>
<feature type="signal peptide" evidence="10">
    <location>
        <begin position="1"/>
        <end position="18"/>
    </location>
</feature>
<evidence type="ECO:0000256" key="8">
    <source>
        <dbReference type="RuleBase" id="RU368117"/>
    </source>
</evidence>
<name>A0A9P7S3D9_9AGAR</name>
<dbReference type="InterPro" id="IPR035971">
    <property type="entry name" value="CBD_sf"/>
</dbReference>
<dbReference type="EMBL" id="CM032184">
    <property type="protein sequence ID" value="KAG7094375.1"/>
    <property type="molecule type" value="Genomic_DNA"/>
</dbReference>
<reference evidence="12" key="1">
    <citation type="journal article" date="2021" name="Genome Biol. Evol.">
        <title>The assembled and annotated genome of the fairy-ring fungus Marasmius oreades.</title>
        <authorList>
            <person name="Hiltunen M."/>
            <person name="Ament-Velasquez S.L."/>
            <person name="Johannesson H."/>
        </authorList>
    </citation>
    <scope>NUCLEOTIDE SEQUENCE</scope>
    <source>
        <strain evidence="12">03SP1</strain>
    </source>
</reference>
<comment type="similarity">
    <text evidence="3 8">Belongs to the glycosyl hydrolase 62 family.</text>
</comment>
<dbReference type="Pfam" id="PF00734">
    <property type="entry name" value="CBM_1"/>
    <property type="match status" value="1"/>
</dbReference>
<dbReference type="PROSITE" id="PS00562">
    <property type="entry name" value="CBM1_1"/>
    <property type="match status" value="1"/>
</dbReference>
<dbReference type="GO" id="GO:0045493">
    <property type="term" value="P:xylan catabolic process"/>
    <property type="evidence" value="ECO:0007669"/>
    <property type="project" value="UniProtKB-UniRule"/>
</dbReference>
<dbReference type="PANTHER" id="PTHR40631:SF2">
    <property type="entry name" value="ALPHA-L-ARABINOFURANOSIDASE"/>
    <property type="match status" value="1"/>
</dbReference>
<feature type="region of interest" description="Disordered" evidence="9">
    <location>
        <begin position="347"/>
        <end position="369"/>
    </location>
</feature>
<gene>
    <name evidence="12" type="ORF">E1B28_007976</name>
</gene>
<dbReference type="KEGG" id="more:E1B28_007976"/>
<dbReference type="SMART" id="SM00236">
    <property type="entry name" value="fCBD"/>
    <property type="match status" value="1"/>
</dbReference>
<dbReference type="GO" id="GO:0005576">
    <property type="term" value="C:extracellular region"/>
    <property type="evidence" value="ECO:0007669"/>
    <property type="project" value="UniProtKB-SubCell"/>
</dbReference>
<dbReference type="GeneID" id="66077052"/>
<dbReference type="OrthoDB" id="3156236at2759"/>
<evidence type="ECO:0000256" key="2">
    <source>
        <dbReference type="ARBA" id="ARBA00004613"/>
    </source>
</evidence>
<dbReference type="InterPro" id="IPR023296">
    <property type="entry name" value="Glyco_hydro_beta-prop_sf"/>
</dbReference>
<feature type="domain" description="CBM1" evidence="11">
    <location>
        <begin position="373"/>
        <end position="409"/>
    </location>
</feature>
<keyword evidence="4 8" id="KW-0964">Secreted</keyword>
<dbReference type="Pfam" id="PF03664">
    <property type="entry name" value="Glyco_hydro_62"/>
    <property type="match status" value="1"/>
</dbReference>
<dbReference type="PANTHER" id="PTHR40631">
    <property type="entry name" value="ALPHA-L-ARABINOFURANOSIDASE AXHA-2-RELATED"/>
    <property type="match status" value="1"/>
</dbReference>
<evidence type="ECO:0000256" key="9">
    <source>
        <dbReference type="SAM" id="MobiDB-lite"/>
    </source>
</evidence>
<evidence type="ECO:0000256" key="6">
    <source>
        <dbReference type="ARBA" id="ARBA00022801"/>
    </source>
</evidence>